<dbReference type="OrthoDB" id="6620093at2"/>
<dbReference type="KEGG" id="tsa:AciPR4_1020"/>
<dbReference type="Gene3D" id="3.40.50.2000">
    <property type="entry name" value="Glycogen Phosphorylase B"/>
    <property type="match status" value="2"/>
</dbReference>
<keyword evidence="3" id="KW-1185">Reference proteome</keyword>
<dbReference type="AlphaFoldDB" id="E8V8E8"/>
<dbReference type="RefSeq" id="WP_013567584.1">
    <property type="nucleotide sequence ID" value="NC_014963.1"/>
</dbReference>
<dbReference type="CDD" id="cd03784">
    <property type="entry name" value="GT1_Gtf-like"/>
    <property type="match status" value="1"/>
</dbReference>
<dbReference type="InterPro" id="IPR010610">
    <property type="entry name" value="EryCIII-like_C"/>
</dbReference>
<keyword evidence="2" id="KW-0808">Transferase</keyword>
<dbReference type="GO" id="GO:0016758">
    <property type="term" value="F:hexosyltransferase activity"/>
    <property type="evidence" value="ECO:0007669"/>
    <property type="project" value="UniProtKB-ARBA"/>
</dbReference>
<dbReference type="InterPro" id="IPR050426">
    <property type="entry name" value="Glycosyltransferase_28"/>
</dbReference>
<organism evidence="2 3">
    <name type="scientific">Terriglobus saanensis (strain ATCC BAA-1853 / DSM 23119 / SP1PR4)</name>
    <dbReference type="NCBI Taxonomy" id="401053"/>
    <lineage>
        <taxon>Bacteria</taxon>
        <taxon>Pseudomonadati</taxon>
        <taxon>Acidobacteriota</taxon>
        <taxon>Terriglobia</taxon>
        <taxon>Terriglobales</taxon>
        <taxon>Acidobacteriaceae</taxon>
        <taxon>Terriglobus</taxon>
    </lineage>
</organism>
<dbReference type="GO" id="GO:0008194">
    <property type="term" value="F:UDP-glycosyltransferase activity"/>
    <property type="evidence" value="ECO:0007669"/>
    <property type="project" value="InterPro"/>
</dbReference>
<reference evidence="2 3" key="1">
    <citation type="journal article" date="2012" name="Stand. Genomic Sci.">
        <title>Complete genome sequence of Terriglobus saanensis type strain SP1PR4(T), an Acidobacteria from tundra soil.</title>
        <authorList>
            <person name="Rawat S.R."/>
            <person name="Mannisto M.K."/>
            <person name="Starovoytov V."/>
            <person name="Goodwin L."/>
            <person name="Nolan M."/>
            <person name="Hauser L."/>
            <person name="Land M."/>
            <person name="Davenport K.W."/>
            <person name="Woyke T."/>
            <person name="Haggblom M.M."/>
        </authorList>
    </citation>
    <scope>NUCLEOTIDE SEQUENCE</scope>
    <source>
        <strain evidence="3">ATCC BAA-1853 / DSM 23119 / SP1PR4</strain>
    </source>
</reference>
<dbReference type="STRING" id="401053.AciPR4_1020"/>
<dbReference type="Pfam" id="PF06722">
    <property type="entry name" value="EryCIII-like_C"/>
    <property type="match status" value="1"/>
</dbReference>
<dbReference type="PANTHER" id="PTHR48050">
    <property type="entry name" value="STEROL 3-BETA-GLUCOSYLTRANSFERASE"/>
    <property type="match status" value="1"/>
</dbReference>
<dbReference type="InterPro" id="IPR002213">
    <property type="entry name" value="UDP_glucos_trans"/>
</dbReference>
<accession>E8V8E8</accession>
<dbReference type="SUPFAM" id="SSF53756">
    <property type="entry name" value="UDP-Glycosyltransferase/glycogen phosphorylase"/>
    <property type="match status" value="1"/>
</dbReference>
<dbReference type="EMBL" id="CP002467">
    <property type="protein sequence ID" value="ADV81851.1"/>
    <property type="molecule type" value="Genomic_DNA"/>
</dbReference>
<sequence length="428" mass="46417">MSKILFAVTPTVGHVNPMLPLGKHLAENGHEVFFQTSDLFASKVEATGMRFVPLLGNANYDYHKLGELIPELRTAQPADQTLIYLKHLFGDRIPDQYRGLEQTIAEKEIDLVITEVLFLGILPLLIGGSPRPPVISFGVTAPLWTDPAFSIFSGPDTTPEGRIRNIADNNQFLAARASGHRYVDGILDRLGFPLPGGYSLNTQYRLPDTFIQLGAEAFEYPMEDRPANLVFSGPLLPKATAPTKTPEWMNRLDPSLPLVLVTQGTLANFDFDQLVNPTLTGLANEPVQVVVTAGDSKSGKIISTRNAIVESYIPYELVLPRTSVFVTNGGYNGVQQALTYGVPIVSCGASEDKPRVAARVSWSGVGIGIKDGVATPQKIRGAVREILDHPRYAERAGSIGAEIAKVDALQTISRIVNETLARTGATYA</sequence>
<dbReference type="HOGENOM" id="CLU_000537_4_1_0"/>
<name>E8V8E8_TERSS</name>
<proteinExistence type="predicted"/>
<evidence type="ECO:0000313" key="2">
    <source>
        <dbReference type="EMBL" id="ADV81851.1"/>
    </source>
</evidence>
<dbReference type="PANTHER" id="PTHR48050:SF13">
    <property type="entry name" value="STEROL 3-BETA-GLUCOSYLTRANSFERASE UGT80A2"/>
    <property type="match status" value="1"/>
</dbReference>
<dbReference type="GO" id="GO:0017000">
    <property type="term" value="P:antibiotic biosynthetic process"/>
    <property type="evidence" value="ECO:0007669"/>
    <property type="project" value="UniProtKB-ARBA"/>
</dbReference>
<dbReference type="Proteomes" id="UP000006844">
    <property type="component" value="Chromosome"/>
</dbReference>
<gene>
    <name evidence="2" type="ordered locus">AciPR4_1020</name>
</gene>
<protein>
    <submittedName>
        <fullName evidence="2">Glycosyl transferase family 28</fullName>
    </submittedName>
</protein>
<evidence type="ECO:0000313" key="3">
    <source>
        <dbReference type="Proteomes" id="UP000006844"/>
    </source>
</evidence>
<dbReference type="eggNOG" id="COG1819">
    <property type="taxonomic scope" value="Bacteria"/>
</dbReference>
<evidence type="ECO:0000259" key="1">
    <source>
        <dbReference type="Pfam" id="PF06722"/>
    </source>
</evidence>
<feature type="domain" description="Erythromycin biosynthesis protein CIII-like C-terminal" evidence="1">
    <location>
        <begin position="305"/>
        <end position="404"/>
    </location>
</feature>